<dbReference type="NCBIfam" id="NF003915">
    <property type="entry name" value="PRK05441.1"/>
    <property type="match status" value="1"/>
</dbReference>
<dbReference type="Gene3D" id="1.10.8.1080">
    <property type="match status" value="1"/>
</dbReference>
<keyword evidence="2 12" id="KW-0456">Lyase</keyword>
<evidence type="ECO:0000256" key="9">
    <source>
        <dbReference type="ARBA" id="ARBA00070061"/>
    </source>
</evidence>
<dbReference type="Proteomes" id="UP001159179">
    <property type="component" value="Unassembled WGS sequence"/>
</dbReference>
<evidence type="ECO:0000256" key="8">
    <source>
        <dbReference type="ARBA" id="ARBA00067056"/>
    </source>
</evidence>
<evidence type="ECO:0000259" key="13">
    <source>
        <dbReference type="PROSITE" id="PS51464"/>
    </source>
</evidence>
<comment type="function">
    <text evidence="12">Specifically catalyzes the cleavage of the D-lactyl ether substituent of MurNAc 6-phosphate, producing GlcNAc 6-phosphate and D-lactate.</text>
</comment>
<dbReference type="HAMAP" id="MF_00068">
    <property type="entry name" value="MurQ"/>
    <property type="match status" value="1"/>
</dbReference>
<comment type="caution">
    <text evidence="14">The sequence shown here is derived from an EMBL/GenBank/DDBJ whole genome shotgun (WGS) entry which is preliminary data.</text>
</comment>
<comment type="pathway">
    <text evidence="5">Amino-sugar metabolism; 1,6-anhydro-N-acetylmuramate degradation.</text>
</comment>
<keyword evidence="3 12" id="KW-0119">Carbohydrate metabolism</keyword>
<dbReference type="Pfam" id="PF22645">
    <property type="entry name" value="GKRP_SIS_N"/>
    <property type="match status" value="1"/>
</dbReference>
<dbReference type="InterPro" id="IPR001347">
    <property type="entry name" value="SIS_dom"/>
</dbReference>
<dbReference type="PANTHER" id="PTHR10088">
    <property type="entry name" value="GLUCOKINASE REGULATORY PROTEIN"/>
    <property type="match status" value="1"/>
</dbReference>
<comment type="pathway">
    <text evidence="6">Cell wall biogenesis.</text>
</comment>
<evidence type="ECO:0000256" key="3">
    <source>
        <dbReference type="ARBA" id="ARBA00023277"/>
    </source>
</evidence>
<dbReference type="Gene3D" id="3.40.50.10490">
    <property type="entry name" value="Glucose-6-phosphate isomerase like protein, domain 1"/>
    <property type="match status" value="1"/>
</dbReference>
<evidence type="ECO:0000256" key="10">
    <source>
        <dbReference type="ARBA" id="ARBA00077905"/>
    </source>
</evidence>
<evidence type="ECO:0000313" key="15">
    <source>
        <dbReference type="Proteomes" id="UP001159179"/>
    </source>
</evidence>
<name>A0AAW6SXR4_9BACI</name>
<dbReference type="InterPro" id="IPR005486">
    <property type="entry name" value="Glucokinase_regulatory_CS"/>
</dbReference>
<dbReference type="SUPFAM" id="SSF53697">
    <property type="entry name" value="SIS domain"/>
    <property type="match status" value="1"/>
</dbReference>
<evidence type="ECO:0000256" key="4">
    <source>
        <dbReference type="ARBA" id="ARBA00051747"/>
    </source>
</evidence>
<dbReference type="EMBL" id="JAROYP010000011">
    <property type="protein sequence ID" value="MDH5162905.1"/>
    <property type="molecule type" value="Genomic_DNA"/>
</dbReference>
<dbReference type="GO" id="GO:0046348">
    <property type="term" value="P:amino sugar catabolic process"/>
    <property type="evidence" value="ECO:0007669"/>
    <property type="project" value="InterPro"/>
</dbReference>
<dbReference type="GO" id="GO:0097367">
    <property type="term" value="F:carbohydrate derivative binding"/>
    <property type="evidence" value="ECO:0007669"/>
    <property type="project" value="InterPro"/>
</dbReference>
<dbReference type="CDD" id="cd05007">
    <property type="entry name" value="SIS_Etherase"/>
    <property type="match status" value="1"/>
</dbReference>
<dbReference type="PROSITE" id="PS51464">
    <property type="entry name" value="SIS"/>
    <property type="match status" value="1"/>
</dbReference>
<evidence type="ECO:0000256" key="6">
    <source>
        <dbReference type="ARBA" id="ARBA00060672"/>
    </source>
</evidence>
<sequence>MKVNLSTLMTEQTNNRSNNIDQLSTLEIIELMNDEDYSVAASVKKVLPLISVGIELIYTALSNGGRLFYIGAGTSGRIGVLDASECPPTFCTPPELIQGIIAGGNTAMFTAVEGAEDNRENGAKDLQDKQLKDMDIVVGIAASGRTPYVIGALEYSKSIGAKTIALSCNEQAEISHYADLGIEVIVGPEILTGSTRLKSATAQKMVLNMFTTATMIKLGKVYGNLMVDLNPSNIKLIERARNIVKNITGVSYTEAANILNKTDQKVKPAIVMLLGGVSFEKAIHLLDATNGFVHEAIEKAKGGTVTCEK</sequence>
<evidence type="ECO:0000256" key="7">
    <source>
        <dbReference type="ARBA" id="ARBA00061234"/>
    </source>
</evidence>
<comment type="catalytic activity">
    <reaction evidence="4 12">
        <text>N-acetyl-D-muramate 6-phosphate + H2O = N-acetyl-D-glucosamine 6-phosphate + (R)-lactate</text>
        <dbReference type="Rhea" id="RHEA:26410"/>
        <dbReference type="ChEBI" id="CHEBI:15377"/>
        <dbReference type="ChEBI" id="CHEBI:16004"/>
        <dbReference type="ChEBI" id="CHEBI:57513"/>
        <dbReference type="ChEBI" id="CHEBI:58722"/>
        <dbReference type="EC" id="4.2.1.126"/>
    </reaction>
</comment>
<comment type="similarity">
    <text evidence="7 12">Belongs to the GCKR-like family. MurNAc-6-P etherase subfamily.</text>
</comment>
<evidence type="ECO:0000256" key="5">
    <source>
        <dbReference type="ARBA" id="ARBA00060595"/>
    </source>
</evidence>
<dbReference type="GO" id="GO:0016803">
    <property type="term" value="F:ether hydrolase activity"/>
    <property type="evidence" value="ECO:0007669"/>
    <property type="project" value="TreeGrafter"/>
</dbReference>
<dbReference type="GO" id="GO:0009254">
    <property type="term" value="P:peptidoglycan turnover"/>
    <property type="evidence" value="ECO:0007669"/>
    <property type="project" value="TreeGrafter"/>
</dbReference>
<dbReference type="FunFam" id="1.10.8.1080:FF:000001">
    <property type="entry name" value="N-acetylmuramic acid 6-phosphate etherase"/>
    <property type="match status" value="1"/>
</dbReference>
<dbReference type="RefSeq" id="WP_280617665.1">
    <property type="nucleotide sequence ID" value="NZ_JAROYP010000011.1"/>
</dbReference>
<feature type="domain" description="SIS" evidence="13">
    <location>
        <begin position="57"/>
        <end position="220"/>
    </location>
</feature>
<evidence type="ECO:0000256" key="1">
    <source>
        <dbReference type="ARBA" id="ARBA00011738"/>
    </source>
</evidence>
<evidence type="ECO:0000256" key="12">
    <source>
        <dbReference type="HAMAP-Rule" id="MF_00068"/>
    </source>
</evidence>
<evidence type="ECO:0000256" key="11">
    <source>
        <dbReference type="ARBA" id="ARBA00084049"/>
    </source>
</evidence>
<feature type="active site" description="Proton donor" evidence="12">
    <location>
        <position position="85"/>
    </location>
</feature>
<dbReference type="InterPro" id="IPR040190">
    <property type="entry name" value="MURQ/GCKR"/>
</dbReference>
<organism evidence="14 15">
    <name type="scientific">Heyndrickxia oleronia</name>
    <dbReference type="NCBI Taxonomy" id="38875"/>
    <lineage>
        <taxon>Bacteria</taxon>
        <taxon>Bacillati</taxon>
        <taxon>Bacillota</taxon>
        <taxon>Bacilli</taxon>
        <taxon>Bacillales</taxon>
        <taxon>Bacillaceae</taxon>
        <taxon>Heyndrickxia</taxon>
    </lineage>
</organism>
<evidence type="ECO:0000256" key="2">
    <source>
        <dbReference type="ARBA" id="ARBA00023239"/>
    </source>
</evidence>
<evidence type="ECO:0000313" key="14">
    <source>
        <dbReference type="EMBL" id="MDH5162905.1"/>
    </source>
</evidence>
<comment type="miscellaneous">
    <text evidence="12">A lyase-type mechanism (elimination/hydration) is suggested for the cleavage of the lactyl ether bond of MurNAc 6-phosphate, with the formation of an alpha,beta-unsaturated aldehyde intermediate with (E)-stereochemistry, followed by the syn addition of water to give product.</text>
</comment>
<dbReference type="NCBIfam" id="NF009222">
    <property type="entry name" value="PRK12570.1"/>
    <property type="match status" value="1"/>
</dbReference>
<dbReference type="InterPro" id="IPR046348">
    <property type="entry name" value="SIS_dom_sf"/>
</dbReference>
<dbReference type="AlphaFoldDB" id="A0AAW6SXR4"/>
<proteinExistence type="inferred from homology"/>
<feature type="active site" evidence="12">
    <location>
        <position position="116"/>
    </location>
</feature>
<accession>A0AAW6SXR4</accession>
<dbReference type="PANTHER" id="PTHR10088:SF4">
    <property type="entry name" value="GLUCOKINASE REGULATORY PROTEIN"/>
    <property type="match status" value="1"/>
</dbReference>
<dbReference type="PROSITE" id="PS01272">
    <property type="entry name" value="GCKR"/>
    <property type="match status" value="1"/>
</dbReference>
<dbReference type="EC" id="4.2.1.126" evidence="8 12"/>
<dbReference type="InterPro" id="IPR005488">
    <property type="entry name" value="Etherase_MurQ"/>
</dbReference>
<protein>
    <recommendedName>
        <fullName evidence="9 12">N-acetylmuramic acid 6-phosphate etherase</fullName>
        <shortName evidence="12">MurNAc-6-P etherase</shortName>
        <ecNumber evidence="8 12">4.2.1.126</ecNumber>
    </recommendedName>
    <alternativeName>
        <fullName evidence="11 12">N-acetylmuramic acid 6-phosphate hydrolase</fullName>
    </alternativeName>
    <alternativeName>
        <fullName evidence="10 12">N-acetylmuramic acid 6-phosphate lyase</fullName>
    </alternativeName>
</protein>
<dbReference type="NCBIfam" id="TIGR00274">
    <property type="entry name" value="N-acetylmuramic acid 6-phosphate etherase"/>
    <property type="match status" value="1"/>
</dbReference>
<gene>
    <name evidence="12 14" type="primary">murQ</name>
    <name evidence="14" type="ORF">P5X88_18385</name>
</gene>
<comment type="subunit">
    <text evidence="1 12">Homodimer.</text>
</comment>
<dbReference type="FunFam" id="3.40.50.10490:FF:000014">
    <property type="entry name" value="N-acetylmuramic acid 6-phosphate etherase"/>
    <property type="match status" value="1"/>
</dbReference>
<comment type="pathway">
    <text evidence="12">Amino-sugar metabolism; N-acetylmuramate degradation.</text>
</comment>
<reference evidence="14" key="1">
    <citation type="submission" date="2023-03" db="EMBL/GenBank/DDBJ databases">
        <title>Bacterial isolates from washroom surfaces on a university campus.</title>
        <authorList>
            <person name="Holman D.B."/>
            <person name="Gzyl K.E."/>
            <person name="Taheri A.E."/>
        </authorList>
    </citation>
    <scope>NUCLEOTIDE SEQUENCE</scope>
    <source>
        <strain evidence="14">RD03</strain>
    </source>
</reference>
<dbReference type="GO" id="GO:0016835">
    <property type="term" value="F:carbon-oxygen lyase activity"/>
    <property type="evidence" value="ECO:0007669"/>
    <property type="project" value="UniProtKB-UniRule"/>
</dbReference>